<evidence type="ECO:0000313" key="1">
    <source>
        <dbReference type="EMBL" id="GFO30123.1"/>
    </source>
</evidence>
<reference evidence="1 2" key="1">
    <citation type="journal article" date="2021" name="Elife">
        <title>Chloroplast acquisition without the gene transfer in kleptoplastic sea slugs, Plakobranchus ocellatus.</title>
        <authorList>
            <person name="Maeda T."/>
            <person name="Takahashi S."/>
            <person name="Yoshida T."/>
            <person name="Shimamura S."/>
            <person name="Takaki Y."/>
            <person name="Nagai Y."/>
            <person name="Toyoda A."/>
            <person name="Suzuki Y."/>
            <person name="Arimoto A."/>
            <person name="Ishii H."/>
            <person name="Satoh N."/>
            <person name="Nishiyama T."/>
            <person name="Hasebe M."/>
            <person name="Maruyama T."/>
            <person name="Minagawa J."/>
            <person name="Obokata J."/>
            <person name="Shigenobu S."/>
        </authorList>
    </citation>
    <scope>NUCLEOTIDE SEQUENCE [LARGE SCALE GENOMIC DNA]</scope>
</reference>
<keyword evidence="2" id="KW-1185">Reference proteome</keyword>
<dbReference type="Proteomes" id="UP000735302">
    <property type="component" value="Unassembled WGS sequence"/>
</dbReference>
<proteinExistence type="predicted"/>
<name>A0AAV4CF51_9GAST</name>
<sequence>MDGCGGVRSCDGGGDSVIWVGDGNGVDGKQRWKKGAGQAEETQEEGTKWVMEIQRKKGTVMKLILFLFPPHSVWLHFGTYKNHRGAIDLVLMRRVVPWLWSALRKPVSDHSDRAYKVHQATVTHTRLACLPCLAYLPERLPDCTMTACLGSYSIYPQSM</sequence>
<protein>
    <submittedName>
        <fullName evidence="1">Uncharacterized protein</fullName>
    </submittedName>
</protein>
<gene>
    <name evidence="1" type="ORF">PoB_005662800</name>
</gene>
<dbReference type="AlphaFoldDB" id="A0AAV4CF51"/>
<evidence type="ECO:0000313" key="2">
    <source>
        <dbReference type="Proteomes" id="UP000735302"/>
    </source>
</evidence>
<accession>A0AAV4CF51</accession>
<dbReference type="EMBL" id="BLXT01006225">
    <property type="protein sequence ID" value="GFO30123.1"/>
    <property type="molecule type" value="Genomic_DNA"/>
</dbReference>
<comment type="caution">
    <text evidence="1">The sequence shown here is derived from an EMBL/GenBank/DDBJ whole genome shotgun (WGS) entry which is preliminary data.</text>
</comment>
<organism evidence="1 2">
    <name type="scientific">Plakobranchus ocellatus</name>
    <dbReference type="NCBI Taxonomy" id="259542"/>
    <lineage>
        <taxon>Eukaryota</taxon>
        <taxon>Metazoa</taxon>
        <taxon>Spiralia</taxon>
        <taxon>Lophotrochozoa</taxon>
        <taxon>Mollusca</taxon>
        <taxon>Gastropoda</taxon>
        <taxon>Heterobranchia</taxon>
        <taxon>Euthyneura</taxon>
        <taxon>Panpulmonata</taxon>
        <taxon>Sacoglossa</taxon>
        <taxon>Placobranchoidea</taxon>
        <taxon>Plakobranchidae</taxon>
        <taxon>Plakobranchus</taxon>
    </lineage>
</organism>